<dbReference type="PANTHER" id="PTHR43667:SF2">
    <property type="entry name" value="FATTY ACID C-METHYL TRANSFERASE"/>
    <property type="match status" value="1"/>
</dbReference>
<dbReference type="PANTHER" id="PTHR43667">
    <property type="entry name" value="CYCLOPROPANE-FATTY-ACYL-PHOSPHOLIPID SYNTHASE"/>
    <property type="match status" value="1"/>
</dbReference>
<organism evidence="7 8">
    <name type="scientific">Pterulicium gracile</name>
    <dbReference type="NCBI Taxonomy" id="1884261"/>
    <lineage>
        <taxon>Eukaryota</taxon>
        <taxon>Fungi</taxon>
        <taxon>Dikarya</taxon>
        <taxon>Basidiomycota</taxon>
        <taxon>Agaricomycotina</taxon>
        <taxon>Agaricomycetes</taxon>
        <taxon>Agaricomycetidae</taxon>
        <taxon>Agaricales</taxon>
        <taxon>Pleurotineae</taxon>
        <taxon>Pterulaceae</taxon>
        <taxon>Pterulicium</taxon>
    </lineage>
</organism>
<evidence type="ECO:0000256" key="4">
    <source>
        <dbReference type="ARBA" id="ARBA00022691"/>
    </source>
</evidence>
<proteinExistence type="inferred from homology"/>
<dbReference type="STRING" id="1884261.A0A5C3QGN8"/>
<dbReference type="SUPFAM" id="SSF53335">
    <property type="entry name" value="S-adenosyl-L-methionine-dependent methyltransferases"/>
    <property type="match status" value="1"/>
</dbReference>
<name>A0A5C3QGN8_9AGAR</name>
<evidence type="ECO:0000256" key="1">
    <source>
        <dbReference type="ARBA" id="ARBA00010815"/>
    </source>
</evidence>
<dbReference type="GO" id="GO:0008610">
    <property type="term" value="P:lipid biosynthetic process"/>
    <property type="evidence" value="ECO:0007669"/>
    <property type="project" value="InterPro"/>
</dbReference>
<dbReference type="AlphaFoldDB" id="A0A5C3QGN8"/>
<dbReference type="OrthoDB" id="8300214at2759"/>
<gene>
    <name evidence="7" type="ORF">BDV98DRAFT_567786</name>
</gene>
<dbReference type="InterPro" id="IPR029063">
    <property type="entry name" value="SAM-dependent_MTases_sf"/>
</dbReference>
<dbReference type="Pfam" id="PF02353">
    <property type="entry name" value="CMAS"/>
    <property type="match status" value="1"/>
</dbReference>
<evidence type="ECO:0000256" key="2">
    <source>
        <dbReference type="ARBA" id="ARBA00022603"/>
    </source>
</evidence>
<protein>
    <submittedName>
        <fullName evidence="7">Mycolic acid cyclopropane synthase</fullName>
    </submittedName>
</protein>
<dbReference type="InterPro" id="IPR050723">
    <property type="entry name" value="CFA/CMAS"/>
</dbReference>
<evidence type="ECO:0000256" key="6">
    <source>
        <dbReference type="SAM" id="MobiDB-lite"/>
    </source>
</evidence>
<dbReference type="EMBL" id="ML178825">
    <property type="protein sequence ID" value="TFL01243.1"/>
    <property type="molecule type" value="Genomic_DNA"/>
</dbReference>
<dbReference type="GO" id="GO:0032259">
    <property type="term" value="P:methylation"/>
    <property type="evidence" value="ECO:0007669"/>
    <property type="project" value="UniProtKB-KW"/>
</dbReference>
<dbReference type="GO" id="GO:0008168">
    <property type="term" value="F:methyltransferase activity"/>
    <property type="evidence" value="ECO:0007669"/>
    <property type="project" value="UniProtKB-KW"/>
</dbReference>
<evidence type="ECO:0000313" key="8">
    <source>
        <dbReference type="Proteomes" id="UP000305067"/>
    </source>
</evidence>
<keyword evidence="2" id="KW-0489">Methyltransferase</keyword>
<evidence type="ECO:0000256" key="3">
    <source>
        <dbReference type="ARBA" id="ARBA00022679"/>
    </source>
</evidence>
<dbReference type="CDD" id="cd02440">
    <property type="entry name" value="AdoMet_MTases"/>
    <property type="match status" value="1"/>
</dbReference>
<dbReference type="PIRSF" id="PIRSF003085">
    <property type="entry name" value="CMAS"/>
    <property type="match status" value="1"/>
</dbReference>
<keyword evidence="4" id="KW-0949">S-adenosyl-L-methionine</keyword>
<feature type="region of interest" description="Disordered" evidence="6">
    <location>
        <begin position="36"/>
        <end position="61"/>
    </location>
</feature>
<comment type="similarity">
    <text evidence="1">Belongs to the CFA/CMAS family.</text>
</comment>
<keyword evidence="5" id="KW-0443">Lipid metabolism</keyword>
<evidence type="ECO:0000256" key="5">
    <source>
        <dbReference type="ARBA" id="ARBA00023098"/>
    </source>
</evidence>
<sequence>MSAHYDLSNRAFAGFMSYEMTYSCAIFPDEANGPEGDLWEARPMAPPRPSPGLNNRTSPPDDLEKAQLHKLDFIAKRARVFPGARVLDIGCGWGSLSIFMAQKYGAIVDAITISDHQKAYLDARIEAEGLSHVITTYLMDYRDMPESFHHAFDSVISLGVMEHVGLEYMQAWFEKMSWAMKPENSFKVFAITTVPDTRWAMYSSEVDFIRKYIYPGGQLSSIKTLVNDAVAAGLNVESIENIGPHYARTLREWSYRFVRNWDSHIKPAMLEEYPALEEADLEIFRRKWMYYFAYSESGFALRSISDHIIVVSREANLRV</sequence>
<accession>A0A5C3QGN8</accession>
<keyword evidence="3" id="KW-0808">Transferase</keyword>
<keyword evidence="8" id="KW-1185">Reference proteome</keyword>
<evidence type="ECO:0000313" key="7">
    <source>
        <dbReference type="EMBL" id="TFL01243.1"/>
    </source>
</evidence>
<dbReference type="Gene3D" id="3.40.50.150">
    <property type="entry name" value="Vaccinia Virus protein VP39"/>
    <property type="match status" value="1"/>
</dbReference>
<dbReference type="InterPro" id="IPR003333">
    <property type="entry name" value="CMAS"/>
</dbReference>
<dbReference type="Proteomes" id="UP000305067">
    <property type="component" value="Unassembled WGS sequence"/>
</dbReference>
<reference evidence="7 8" key="1">
    <citation type="journal article" date="2019" name="Nat. Ecol. Evol.">
        <title>Megaphylogeny resolves global patterns of mushroom evolution.</title>
        <authorList>
            <person name="Varga T."/>
            <person name="Krizsan K."/>
            <person name="Foldi C."/>
            <person name="Dima B."/>
            <person name="Sanchez-Garcia M."/>
            <person name="Sanchez-Ramirez S."/>
            <person name="Szollosi G.J."/>
            <person name="Szarkandi J.G."/>
            <person name="Papp V."/>
            <person name="Albert L."/>
            <person name="Andreopoulos W."/>
            <person name="Angelini C."/>
            <person name="Antonin V."/>
            <person name="Barry K.W."/>
            <person name="Bougher N.L."/>
            <person name="Buchanan P."/>
            <person name="Buyck B."/>
            <person name="Bense V."/>
            <person name="Catcheside P."/>
            <person name="Chovatia M."/>
            <person name="Cooper J."/>
            <person name="Damon W."/>
            <person name="Desjardin D."/>
            <person name="Finy P."/>
            <person name="Geml J."/>
            <person name="Haridas S."/>
            <person name="Hughes K."/>
            <person name="Justo A."/>
            <person name="Karasinski D."/>
            <person name="Kautmanova I."/>
            <person name="Kiss B."/>
            <person name="Kocsube S."/>
            <person name="Kotiranta H."/>
            <person name="LaButti K.M."/>
            <person name="Lechner B.E."/>
            <person name="Liimatainen K."/>
            <person name="Lipzen A."/>
            <person name="Lukacs Z."/>
            <person name="Mihaltcheva S."/>
            <person name="Morgado L.N."/>
            <person name="Niskanen T."/>
            <person name="Noordeloos M.E."/>
            <person name="Ohm R.A."/>
            <person name="Ortiz-Santana B."/>
            <person name="Ovrebo C."/>
            <person name="Racz N."/>
            <person name="Riley R."/>
            <person name="Savchenko A."/>
            <person name="Shiryaev A."/>
            <person name="Soop K."/>
            <person name="Spirin V."/>
            <person name="Szebenyi C."/>
            <person name="Tomsovsky M."/>
            <person name="Tulloss R.E."/>
            <person name="Uehling J."/>
            <person name="Grigoriev I.V."/>
            <person name="Vagvolgyi C."/>
            <person name="Papp T."/>
            <person name="Martin F.M."/>
            <person name="Miettinen O."/>
            <person name="Hibbett D.S."/>
            <person name="Nagy L.G."/>
        </authorList>
    </citation>
    <scope>NUCLEOTIDE SEQUENCE [LARGE SCALE GENOMIC DNA]</scope>
    <source>
        <strain evidence="7 8">CBS 309.79</strain>
    </source>
</reference>